<proteinExistence type="predicted"/>
<name>A0AAF0Q143_SOLVR</name>
<dbReference type="AlphaFoldDB" id="A0AAF0Q143"/>
<sequence length="47" mass="5294">MLQYVLMISSLLQGPGPLHSMLVQDHMLYSWQTVASEFGEVVSVPHH</sequence>
<evidence type="ECO:0000313" key="2">
    <source>
        <dbReference type="Proteomes" id="UP001234989"/>
    </source>
</evidence>
<dbReference type="EMBL" id="CP133613">
    <property type="protein sequence ID" value="WMV14802.1"/>
    <property type="molecule type" value="Genomic_DNA"/>
</dbReference>
<keyword evidence="2" id="KW-1185">Reference proteome</keyword>
<dbReference type="Proteomes" id="UP001234989">
    <property type="component" value="Chromosome 2"/>
</dbReference>
<protein>
    <submittedName>
        <fullName evidence="1">Uncharacterized protein</fullName>
    </submittedName>
</protein>
<reference evidence="1" key="1">
    <citation type="submission" date="2023-08" db="EMBL/GenBank/DDBJ databases">
        <title>A de novo genome assembly of Solanum verrucosum Schlechtendal, a Mexican diploid species geographically isolated from the other diploid A-genome species in potato relatives.</title>
        <authorList>
            <person name="Hosaka K."/>
        </authorList>
    </citation>
    <scope>NUCLEOTIDE SEQUENCE</scope>
    <source>
        <tissue evidence="1">Young leaves</tissue>
    </source>
</reference>
<gene>
    <name evidence="1" type="ORF">MTR67_008187</name>
</gene>
<accession>A0AAF0Q143</accession>
<evidence type="ECO:0000313" key="1">
    <source>
        <dbReference type="EMBL" id="WMV14802.1"/>
    </source>
</evidence>
<organism evidence="1 2">
    <name type="scientific">Solanum verrucosum</name>
    <dbReference type="NCBI Taxonomy" id="315347"/>
    <lineage>
        <taxon>Eukaryota</taxon>
        <taxon>Viridiplantae</taxon>
        <taxon>Streptophyta</taxon>
        <taxon>Embryophyta</taxon>
        <taxon>Tracheophyta</taxon>
        <taxon>Spermatophyta</taxon>
        <taxon>Magnoliopsida</taxon>
        <taxon>eudicotyledons</taxon>
        <taxon>Gunneridae</taxon>
        <taxon>Pentapetalae</taxon>
        <taxon>asterids</taxon>
        <taxon>lamiids</taxon>
        <taxon>Solanales</taxon>
        <taxon>Solanaceae</taxon>
        <taxon>Solanoideae</taxon>
        <taxon>Solaneae</taxon>
        <taxon>Solanum</taxon>
    </lineage>
</organism>